<feature type="domain" description="YcxB-like C-terminal" evidence="2">
    <location>
        <begin position="98"/>
        <end position="152"/>
    </location>
</feature>
<dbReference type="InterPro" id="IPR025588">
    <property type="entry name" value="YcxB-like_C"/>
</dbReference>
<protein>
    <submittedName>
        <fullName evidence="3">YcxB-like protein</fullName>
    </submittedName>
</protein>
<feature type="transmembrane region" description="Helical" evidence="1">
    <location>
        <begin position="30"/>
        <end position="50"/>
    </location>
</feature>
<evidence type="ECO:0000259" key="2">
    <source>
        <dbReference type="Pfam" id="PF14317"/>
    </source>
</evidence>
<evidence type="ECO:0000313" key="3">
    <source>
        <dbReference type="EMBL" id="TCK87942.1"/>
    </source>
</evidence>
<organism evidence="3 4">
    <name type="scientific">Natranaerovirga hydrolytica</name>
    <dbReference type="NCBI Taxonomy" id="680378"/>
    <lineage>
        <taxon>Bacteria</taxon>
        <taxon>Bacillati</taxon>
        <taxon>Bacillota</taxon>
        <taxon>Clostridia</taxon>
        <taxon>Lachnospirales</taxon>
        <taxon>Natranaerovirgaceae</taxon>
        <taxon>Natranaerovirga</taxon>
    </lineage>
</organism>
<accession>A0A4R1M958</accession>
<keyword evidence="1" id="KW-0472">Membrane</keyword>
<proteinExistence type="predicted"/>
<name>A0A4R1M958_9FIRM</name>
<keyword evidence="1" id="KW-0812">Transmembrane</keyword>
<keyword evidence="1" id="KW-1133">Transmembrane helix</keyword>
<evidence type="ECO:0000256" key="1">
    <source>
        <dbReference type="SAM" id="Phobius"/>
    </source>
</evidence>
<gene>
    <name evidence="3" type="ORF">EDC19_2589</name>
</gene>
<dbReference type="AlphaFoldDB" id="A0A4R1M958"/>
<dbReference type="OrthoDB" id="9792641at2"/>
<sequence length="169" mass="19904">MSKSMDEQVEVTIKEEDMYQFMLHCEYKRVMGIVYLLISITCLVLFPFSLIWGDTALTLLLLAGGLFHTLFTPLSLKLKAKRQVLMNEAYKEPFLYTINEDGLVIEQKENKFEYQWEELLKVVQTKTLVLFFLNKRLAFIMPIRNCEESIEDILSILKEQVPEKKLNLR</sequence>
<comment type="caution">
    <text evidence="3">The sequence shown here is derived from an EMBL/GenBank/DDBJ whole genome shotgun (WGS) entry which is preliminary data.</text>
</comment>
<reference evidence="3 4" key="1">
    <citation type="submission" date="2019-03" db="EMBL/GenBank/DDBJ databases">
        <title>Genomic Encyclopedia of Type Strains, Phase IV (KMG-IV): sequencing the most valuable type-strain genomes for metagenomic binning, comparative biology and taxonomic classification.</title>
        <authorList>
            <person name="Goeker M."/>
        </authorList>
    </citation>
    <scope>NUCLEOTIDE SEQUENCE [LARGE SCALE GENOMIC DNA]</scope>
    <source>
        <strain evidence="3 4">DSM 24176</strain>
    </source>
</reference>
<keyword evidence="4" id="KW-1185">Reference proteome</keyword>
<dbReference type="Proteomes" id="UP000294545">
    <property type="component" value="Unassembled WGS sequence"/>
</dbReference>
<dbReference type="RefSeq" id="WP_132283250.1">
    <property type="nucleotide sequence ID" value="NZ_SMGQ01000017.1"/>
</dbReference>
<dbReference type="Pfam" id="PF14317">
    <property type="entry name" value="YcxB"/>
    <property type="match status" value="1"/>
</dbReference>
<dbReference type="EMBL" id="SMGQ01000017">
    <property type="protein sequence ID" value="TCK87942.1"/>
    <property type="molecule type" value="Genomic_DNA"/>
</dbReference>
<feature type="transmembrane region" description="Helical" evidence="1">
    <location>
        <begin position="56"/>
        <end position="76"/>
    </location>
</feature>
<evidence type="ECO:0000313" key="4">
    <source>
        <dbReference type="Proteomes" id="UP000294545"/>
    </source>
</evidence>